<gene>
    <name evidence="7" type="ORF">AMPC_32520</name>
</gene>
<evidence type="ECO:0000256" key="4">
    <source>
        <dbReference type="PROSITE-ProRule" id="PRU00169"/>
    </source>
</evidence>
<proteinExistence type="predicted"/>
<sequence>MLDVSAALLREGVLTKDALTRAEAAARDGDVCAAALSLGLASEARLLHAVCKLRGVPGIDLSRSAVPARSLDGLSLPWCRERRLLPIAVGKGELVLAMADPDDVQAADEVRYVTGKKVLCYLALASTALDRLAALGTARDTGLPAVRGDHAPELPDPAAAWVEVVHPSDRTPEDAAAGRVELVPLTDSSFASPFERGTGAAAVPARRAAGAVAAPSARPAPPVAAAAPRPAAASAGLPPAAPARPEEQVGLGKLVLVADDDPDVRKLMSRIAQSLGCQVIEAGDGKAALELTRAERPDVVLLDAMMPQLHGFEVCRAIKGDPALRATRVVLCSAVYRGTVGADAKVAFGADDYVEKPFRLEVMLRALKVALVGTARAESAEERAAREESARLWRAGAAACAQGRLDEGVALCRLATEKDPLSAEAHFYLGHALARRESWFEAAAAYERAAELRPDVDAAHQHLAQIYERLGFQKSARQEWQRAIESCRDDKKKKAMQARLIQLIGMA</sequence>
<dbReference type="PROSITE" id="PS50110">
    <property type="entry name" value="RESPONSE_REGULATORY"/>
    <property type="match status" value="1"/>
</dbReference>
<reference evidence="8" key="1">
    <citation type="journal article" date="2022" name="Int. J. Syst. Evol. Microbiol.">
        <title>Anaeromyxobacter oryzae sp. nov., Anaeromyxobacter diazotrophicus sp. nov. and Anaeromyxobacter paludicola sp. nov., isolated from paddy soils.</title>
        <authorList>
            <person name="Itoh H."/>
            <person name="Xu Z."/>
            <person name="Mise K."/>
            <person name="Masuda Y."/>
            <person name="Ushijima N."/>
            <person name="Hayakawa C."/>
            <person name="Shiratori Y."/>
            <person name="Senoo K."/>
        </authorList>
    </citation>
    <scope>NUCLEOTIDE SEQUENCE [LARGE SCALE GENOMIC DNA]</scope>
    <source>
        <strain evidence="8">Red630</strain>
    </source>
</reference>
<dbReference type="SUPFAM" id="SSF48452">
    <property type="entry name" value="TPR-like"/>
    <property type="match status" value="1"/>
</dbReference>
<dbReference type="EMBL" id="AP025592">
    <property type="protein sequence ID" value="BDG10139.1"/>
    <property type="molecule type" value="Genomic_DNA"/>
</dbReference>
<dbReference type="SUPFAM" id="SSF52172">
    <property type="entry name" value="CheY-like"/>
    <property type="match status" value="1"/>
</dbReference>
<keyword evidence="8" id="KW-1185">Reference proteome</keyword>
<dbReference type="PROSITE" id="PS50005">
    <property type="entry name" value="TPR"/>
    <property type="match status" value="1"/>
</dbReference>
<evidence type="ECO:0000256" key="3">
    <source>
        <dbReference type="ARBA" id="ARBA00022803"/>
    </source>
</evidence>
<dbReference type="Pfam" id="PF00072">
    <property type="entry name" value="Response_reg"/>
    <property type="match status" value="1"/>
</dbReference>
<evidence type="ECO:0000313" key="8">
    <source>
        <dbReference type="Proteomes" id="UP001162734"/>
    </source>
</evidence>
<dbReference type="Gene3D" id="3.30.300.160">
    <property type="entry name" value="Type II secretion system, protein E, N-terminal domain"/>
    <property type="match status" value="1"/>
</dbReference>
<dbReference type="Gene3D" id="3.40.50.2300">
    <property type="match status" value="1"/>
</dbReference>
<dbReference type="InterPro" id="IPR001789">
    <property type="entry name" value="Sig_transdc_resp-reg_receiver"/>
</dbReference>
<evidence type="ECO:0000256" key="5">
    <source>
        <dbReference type="PROSITE-ProRule" id="PRU00339"/>
    </source>
</evidence>
<evidence type="ECO:0000256" key="1">
    <source>
        <dbReference type="ARBA" id="ARBA00022553"/>
    </source>
</evidence>
<feature type="repeat" description="TPR" evidence="5">
    <location>
        <begin position="423"/>
        <end position="456"/>
    </location>
</feature>
<protein>
    <recommendedName>
        <fullName evidence="6">Response regulatory domain-containing protein</fullName>
    </recommendedName>
</protein>
<dbReference type="SMART" id="SM00028">
    <property type="entry name" value="TPR"/>
    <property type="match status" value="3"/>
</dbReference>
<keyword evidence="2" id="KW-0677">Repeat</keyword>
<dbReference type="SMART" id="SM00448">
    <property type="entry name" value="REC"/>
    <property type="match status" value="1"/>
</dbReference>
<dbReference type="Gene3D" id="1.25.40.10">
    <property type="entry name" value="Tetratricopeptide repeat domain"/>
    <property type="match status" value="1"/>
</dbReference>
<dbReference type="Pfam" id="PF07719">
    <property type="entry name" value="TPR_2"/>
    <property type="match status" value="1"/>
</dbReference>
<dbReference type="Proteomes" id="UP001162734">
    <property type="component" value="Chromosome"/>
</dbReference>
<dbReference type="RefSeq" id="WP_248342533.1">
    <property type="nucleotide sequence ID" value="NZ_AP025592.1"/>
</dbReference>
<dbReference type="InterPro" id="IPR050595">
    <property type="entry name" value="Bact_response_regulator"/>
</dbReference>
<dbReference type="PANTHER" id="PTHR44591">
    <property type="entry name" value="STRESS RESPONSE REGULATOR PROTEIN 1"/>
    <property type="match status" value="1"/>
</dbReference>
<dbReference type="InterPro" id="IPR011990">
    <property type="entry name" value="TPR-like_helical_dom_sf"/>
</dbReference>
<dbReference type="InterPro" id="IPR007831">
    <property type="entry name" value="T2SS_GspE_N"/>
</dbReference>
<feature type="domain" description="Response regulatory" evidence="6">
    <location>
        <begin position="254"/>
        <end position="371"/>
    </location>
</feature>
<dbReference type="PANTHER" id="PTHR44591:SF3">
    <property type="entry name" value="RESPONSE REGULATORY DOMAIN-CONTAINING PROTEIN"/>
    <property type="match status" value="1"/>
</dbReference>
<keyword evidence="1 4" id="KW-0597">Phosphoprotein</keyword>
<dbReference type="SUPFAM" id="SSF160246">
    <property type="entry name" value="EspE N-terminal domain-like"/>
    <property type="match status" value="1"/>
</dbReference>
<dbReference type="InterPro" id="IPR013105">
    <property type="entry name" value="TPR_2"/>
</dbReference>
<accession>A0ABN6NDB4</accession>
<dbReference type="InterPro" id="IPR037257">
    <property type="entry name" value="T2SS_E_N_sf"/>
</dbReference>
<dbReference type="InterPro" id="IPR011006">
    <property type="entry name" value="CheY-like_superfamily"/>
</dbReference>
<evidence type="ECO:0000256" key="2">
    <source>
        <dbReference type="ARBA" id="ARBA00022737"/>
    </source>
</evidence>
<feature type="modified residue" description="4-aspartylphosphate" evidence="4">
    <location>
        <position position="303"/>
    </location>
</feature>
<evidence type="ECO:0000313" key="7">
    <source>
        <dbReference type="EMBL" id="BDG10139.1"/>
    </source>
</evidence>
<dbReference type="InterPro" id="IPR019734">
    <property type="entry name" value="TPR_rpt"/>
</dbReference>
<name>A0ABN6NDB4_9BACT</name>
<keyword evidence="3 5" id="KW-0802">TPR repeat</keyword>
<dbReference type="Pfam" id="PF05157">
    <property type="entry name" value="MshEN"/>
    <property type="match status" value="1"/>
</dbReference>
<evidence type="ECO:0000259" key="6">
    <source>
        <dbReference type="PROSITE" id="PS50110"/>
    </source>
</evidence>
<organism evidence="7 8">
    <name type="scientific">Anaeromyxobacter paludicola</name>
    <dbReference type="NCBI Taxonomy" id="2918171"/>
    <lineage>
        <taxon>Bacteria</taxon>
        <taxon>Pseudomonadati</taxon>
        <taxon>Myxococcota</taxon>
        <taxon>Myxococcia</taxon>
        <taxon>Myxococcales</taxon>
        <taxon>Cystobacterineae</taxon>
        <taxon>Anaeromyxobacteraceae</taxon>
        <taxon>Anaeromyxobacter</taxon>
    </lineage>
</organism>